<proteinExistence type="inferred from homology"/>
<evidence type="ECO:0000313" key="9">
    <source>
        <dbReference type="EMBL" id="CAZ89344.1"/>
    </source>
</evidence>
<dbReference type="PROSITE" id="PS51898">
    <property type="entry name" value="TYR_RECOMBINASE"/>
    <property type="match status" value="1"/>
</dbReference>
<dbReference type="EMBL" id="FP475956">
    <property type="protein sequence ID" value="CAZ89344.1"/>
    <property type="molecule type" value="Genomic_DNA"/>
</dbReference>
<dbReference type="InterPro" id="IPR053876">
    <property type="entry name" value="Phage_int_M"/>
</dbReference>
<feature type="region of interest" description="Disordered" evidence="6">
    <location>
        <begin position="1"/>
        <end position="20"/>
    </location>
</feature>
<evidence type="ECO:0000313" key="10">
    <source>
        <dbReference type="EMBL" id="CQR35519.1"/>
    </source>
</evidence>
<sequence>MPLTDTAVRQAKPTDKPRKLPDEKGLYLLVTVSGGKLWRYDYRFAGKRKTLALGAYPDVTLSEARKRHADARAMLAADPPIDPADAKQQRKAEQKAEAEHAALVSEGKPLPGMFETVARDWIARHLDAKAASHRDKVVRRLERDVFPYLGRRPVAEITAPDILAVLRRIEGRGVLETAHRAQQNIGQVIRYAIATGCAVNDPTQALRGALPAYIPKHMASPADDPQAVGAILRALDAFKGTPIVATAIKLLPMVFCRPGELRTMRWEDVDLDRAQWRYIVSKTKTEHLVPLSRQAVALLRDLHPLTGHLPAGWVFVGRAPTQPMSDAAINAAYRRLGIDTRTELTGHGWRSVARTILHEHLGYEPAVIEHQLAHAVPDALGTSYNRTKFLKQRQQMMQAWSDYLDKLKTGAEIIPIRGAA</sequence>
<reference evidence="9" key="3">
    <citation type="submission" date="2010-07" db="EMBL/GenBank/DDBJ databases">
        <authorList>
            <person name="Genoscope - CEA"/>
        </authorList>
    </citation>
    <scope>NUCLEOTIDE SEQUENCE</scope>
    <source>
        <strain evidence="9">3As</strain>
    </source>
</reference>
<evidence type="ECO:0000259" key="8">
    <source>
        <dbReference type="PROSITE" id="PS51900"/>
    </source>
</evidence>
<dbReference type="GO" id="GO:0003677">
    <property type="term" value="F:DNA binding"/>
    <property type="evidence" value="ECO:0007669"/>
    <property type="project" value="UniProtKB-UniRule"/>
</dbReference>
<reference evidence="10 12" key="4">
    <citation type="submission" date="2015-03" db="EMBL/GenBank/DDBJ databases">
        <authorList>
            <person name="Regsiter A."/>
            <person name="william w."/>
        </authorList>
    </citation>
    <scope>NUCLEOTIDE SEQUENCE [LARGE SCALE GENOMIC DNA]</scope>
    <source>
        <strain evidence="10 12">CB1</strain>
    </source>
</reference>
<name>D6CLB6_THIA3</name>
<gene>
    <name evidence="9" type="ordered locus">THI_2731</name>
    <name evidence="10" type="ORF">THICB1_50181</name>
</gene>
<evidence type="ECO:0000256" key="2">
    <source>
        <dbReference type="ARBA" id="ARBA00022908"/>
    </source>
</evidence>
<dbReference type="GO" id="GO:0006310">
    <property type="term" value="P:DNA recombination"/>
    <property type="evidence" value="ECO:0007669"/>
    <property type="project" value="UniProtKB-KW"/>
</dbReference>
<evidence type="ECO:0000313" key="11">
    <source>
        <dbReference type="Proteomes" id="UP000002372"/>
    </source>
</evidence>
<dbReference type="Pfam" id="PF00589">
    <property type="entry name" value="Phage_integrase"/>
    <property type="match status" value="1"/>
</dbReference>
<dbReference type="OrthoDB" id="9775880at2"/>
<dbReference type="PANTHER" id="PTHR30629:SF2">
    <property type="entry name" value="PROPHAGE INTEGRASE INTS-RELATED"/>
    <property type="match status" value="1"/>
</dbReference>
<dbReference type="InterPro" id="IPR025166">
    <property type="entry name" value="Integrase_DNA_bind_dom"/>
</dbReference>
<dbReference type="Pfam" id="PF22022">
    <property type="entry name" value="Phage_int_M"/>
    <property type="match status" value="1"/>
</dbReference>
<dbReference type="AlphaFoldDB" id="D6CLB6"/>
<dbReference type="InterPro" id="IPR002104">
    <property type="entry name" value="Integrase_catalytic"/>
</dbReference>
<evidence type="ECO:0000313" key="12">
    <source>
        <dbReference type="Proteomes" id="UP000078599"/>
    </source>
</evidence>
<dbReference type="Gene3D" id="1.10.150.130">
    <property type="match status" value="1"/>
</dbReference>
<dbReference type="PROSITE" id="PS51900">
    <property type="entry name" value="CB"/>
    <property type="match status" value="1"/>
</dbReference>
<dbReference type="Proteomes" id="UP000078599">
    <property type="component" value="Unassembled WGS sequence"/>
</dbReference>
<dbReference type="InterPro" id="IPR011010">
    <property type="entry name" value="DNA_brk_join_enz"/>
</dbReference>
<accession>D6CLB6</accession>
<dbReference type="HOGENOM" id="CLU_027562_0_0_4"/>
<evidence type="ECO:0000259" key="7">
    <source>
        <dbReference type="PROSITE" id="PS51898"/>
    </source>
</evidence>
<evidence type="ECO:0000256" key="6">
    <source>
        <dbReference type="SAM" id="MobiDB-lite"/>
    </source>
</evidence>
<evidence type="ECO:0000256" key="3">
    <source>
        <dbReference type="ARBA" id="ARBA00023125"/>
    </source>
</evidence>
<dbReference type="KEGG" id="thi:THI_2731"/>
<keyword evidence="12" id="KW-1185">Reference proteome</keyword>
<protein>
    <submittedName>
        <fullName evidence="9">Phage integrase</fullName>
    </submittedName>
</protein>
<dbReference type="Proteomes" id="UP000002372">
    <property type="component" value="Chromosome"/>
</dbReference>
<reference key="1">
    <citation type="submission" date="2009-07" db="EMBL/GenBank/DDBJ databases">
        <authorList>
            <person name="Genoscope - CEA"/>
        </authorList>
    </citation>
    <scope>NUCLEOTIDE SEQUENCE</scope>
    <source>
        <strain>3As</strain>
    </source>
</reference>
<evidence type="ECO:0000256" key="4">
    <source>
        <dbReference type="ARBA" id="ARBA00023172"/>
    </source>
</evidence>
<reference evidence="11" key="2">
    <citation type="journal article" date="2010" name="PLoS Genet.">
        <title>Structure, function, and evolution of the Thiomonas spp. genome.</title>
        <authorList>
            <person name="Arsene-Ploetze F."/>
            <person name="Koechler S."/>
            <person name="Marchal M."/>
            <person name="Coppee J.Y."/>
            <person name="Chandler M."/>
            <person name="Bonnefoy V."/>
            <person name="Brochier-Armanet C."/>
            <person name="Barakat M."/>
            <person name="Barbe V."/>
            <person name="Battaglia-Brunet F."/>
            <person name="Bruneel O."/>
            <person name="Bryan C.G."/>
            <person name="Cleiss-Arnold J."/>
            <person name="Cruveiller S."/>
            <person name="Erhardt M."/>
            <person name="Heinrich-Salmeron A."/>
            <person name="Hommais F."/>
            <person name="Joulian C."/>
            <person name="Krin E."/>
            <person name="Lieutaud A."/>
            <person name="Lievremont D."/>
            <person name="Michel C."/>
            <person name="Muller D."/>
            <person name="Ortet P."/>
            <person name="Proux C."/>
            <person name="Siguier P."/>
            <person name="Roche D."/>
            <person name="Rouy Z."/>
            <person name="Salvignol G."/>
            <person name="Slyemi D."/>
            <person name="Talla E."/>
            <person name="Weiss S."/>
            <person name="Weissenbach J."/>
            <person name="Medigue C."/>
            <person name="Bertin P.N."/>
        </authorList>
    </citation>
    <scope>NUCLEOTIDE SEQUENCE [LARGE SCALE GENOMIC DNA]</scope>
    <source>
        <strain evidence="11">DSM 22701 / CIP 110005 / 3As</strain>
    </source>
</reference>
<dbReference type="Gene3D" id="1.10.443.10">
    <property type="entry name" value="Intergrase catalytic core"/>
    <property type="match status" value="1"/>
</dbReference>
<dbReference type="InterPro" id="IPR038488">
    <property type="entry name" value="Integrase_DNA-bd_sf"/>
</dbReference>
<dbReference type="PANTHER" id="PTHR30629">
    <property type="entry name" value="PROPHAGE INTEGRASE"/>
    <property type="match status" value="1"/>
</dbReference>
<evidence type="ECO:0000256" key="1">
    <source>
        <dbReference type="ARBA" id="ARBA00008857"/>
    </source>
</evidence>
<dbReference type="RefSeq" id="WP_013106629.1">
    <property type="nucleotide sequence ID" value="NC_014145.1"/>
</dbReference>
<organism evidence="9 11">
    <name type="scientific">Thiomonas arsenitoxydans (strain DSM 22701 / CIP 110005 / 3As)</name>
    <dbReference type="NCBI Taxonomy" id="426114"/>
    <lineage>
        <taxon>Bacteria</taxon>
        <taxon>Pseudomonadati</taxon>
        <taxon>Pseudomonadota</taxon>
        <taxon>Betaproteobacteria</taxon>
        <taxon>Burkholderiales</taxon>
        <taxon>Thiomonas</taxon>
    </lineage>
</organism>
<dbReference type="SUPFAM" id="SSF56349">
    <property type="entry name" value="DNA breaking-rejoining enzymes"/>
    <property type="match status" value="1"/>
</dbReference>
<keyword evidence="3 5" id="KW-0238">DNA-binding</keyword>
<dbReference type="eggNOG" id="COG0582">
    <property type="taxonomic scope" value="Bacteria"/>
</dbReference>
<keyword evidence="4" id="KW-0233">DNA recombination</keyword>
<dbReference type="EMBL" id="CTRI01000027">
    <property type="protein sequence ID" value="CQR35519.1"/>
    <property type="molecule type" value="Genomic_DNA"/>
</dbReference>
<dbReference type="InterPro" id="IPR013762">
    <property type="entry name" value="Integrase-like_cat_sf"/>
</dbReference>
<evidence type="ECO:0000256" key="5">
    <source>
        <dbReference type="PROSITE-ProRule" id="PRU01248"/>
    </source>
</evidence>
<feature type="domain" description="Core-binding (CB)" evidence="8">
    <location>
        <begin position="112"/>
        <end position="193"/>
    </location>
</feature>
<dbReference type="CDD" id="cd00801">
    <property type="entry name" value="INT_P4_C"/>
    <property type="match status" value="1"/>
</dbReference>
<feature type="domain" description="Tyr recombinase" evidence="7">
    <location>
        <begin position="216"/>
        <end position="397"/>
    </location>
</feature>
<dbReference type="GO" id="GO:0015074">
    <property type="term" value="P:DNA integration"/>
    <property type="evidence" value="ECO:0007669"/>
    <property type="project" value="UniProtKB-KW"/>
</dbReference>
<dbReference type="Pfam" id="PF13356">
    <property type="entry name" value="Arm-DNA-bind_3"/>
    <property type="match status" value="1"/>
</dbReference>
<dbReference type="InterPro" id="IPR044068">
    <property type="entry name" value="CB"/>
</dbReference>
<dbReference type="Gene3D" id="3.30.160.390">
    <property type="entry name" value="Integrase, DNA-binding domain"/>
    <property type="match status" value="1"/>
</dbReference>
<comment type="similarity">
    <text evidence="1">Belongs to the 'phage' integrase family.</text>
</comment>
<dbReference type="InterPro" id="IPR050808">
    <property type="entry name" value="Phage_Integrase"/>
</dbReference>
<dbReference type="InterPro" id="IPR010998">
    <property type="entry name" value="Integrase_recombinase_N"/>
</dbReference>
<keyword evidence="2" id="KW-0229">DNA integration</keyword>